<dbReference type="PROSITE" id="PS51063">
    <property type="entry name" value="HTH_CRP_2"/>
    <property type="match status" value="1"/>
</dbReference>
<dbReference type="Gene3D" id="1.10.10.10">
    <property type="entry name" value="Winged helix-like DNA-binding domain superfamily/Winged helix DNA-binding domain"/>
    <property type="match status" value="1"/>
</dbReference>
<dbReference type="SUPFAM" id="SSF51206">
    <property type="entry name" value="cAMP-binding domain-like"/>
    <property type="match status" value="1"/>
</dbReference>
<dbReference type="Gene3D" id="2.60.120.10">
    <property type="entry name" value="Jelly Rolls"/>
    <property type="match status" value="1"/>
</dbReference>
<organism evidence="6 7">
    <name type="scientific">Mesorhizobium waimense</name>
    <dbReference type="NCBI Taxonomy" id="1300307"/>
    <lineage>
        <taxon>Bacteria</taxon>
        <taxon>Pseudomonadati</taxon>
        <taxon>Pseudomonadota</taxon>
        <taxon>Alphaproteobacteria</taxon>
        <taxon>Hyphomicrobiales</taxon>
        <taxon>Phyllobacteriaceae</taxon>
        <taxon>Mesorhizobium</taxon>
    </lineage>
</organism>
<gene>
    <name evidence="6" type="ORF">D3227_26540</name>
</gene>
<dbReference type="EMBL" id="QZWZ01000025">
    <property type="protein sequence ID" value="RJT32736.1"/>
    <property type="molecule type" value="Genomic_DNA"/>
</dbReference>
<keyword evidence="1" id="KW-0805">Transcription regulation</keyword>
<name>A0A3A5KJF1_9HYPH</name>
<dbReference type="RefSeq" id="WP_120017222.1">
    <property type="nucleotide sequence ID" value="NZ_QZWZ01000025.1"/>
</dbReference>
<dbReference type="OrthoDB" id="3525895at2"/>
<dbReference type="PANTHER" id="PTHR24567:SF74">
    <property type="entry name" value="HTH-TYPE TRANSCRIPTIONAL REGULATOR ARCR"/>
    <property type="match status" value="1"/>
</dbReference>
<dbReference type="CDD" id="cd00038">
    <property type="entry name" value="CAP_ED"/>
    <property type="match status" value="1"/>
</dbReference>
<dbReference type="GO" id="GO:0003700">
    <property type="term" value="F:DNA-binding transcription factor activity"/>
    <property type="evidence" value="ECO:0007669"/>
    <property type="project" value="TreeGrafter"/>
</dbReference>
<evidence type="ECO:0000256" key="3">
    <source>
        <dbReference type="ARBA" id="ARBA00023163"/>
    </source>
</evidence>
<proteinExistence type="predicted"/>
<evidence type="ECO:0000259" key="5">
    <source>
        <dbReference type="PROSITE" id="PS51063"/>
    </source>
</evidence>
<evidence type="ECO:0000313" key="6">
    <source>
        <dbReference type="EMBL" id="RJT32736.1"/>
    </source>
</evidence>
<dbReference type="InterPro" id="IPR050397">
    <property type="entry name" value="Env_Response_Regulators"/>
</dbReference>
<dbReference type="Pfam" id="PF00027">
    <property type="entry name" value="cNMP_binding"/>
    <property type="match status" value="1"/>
</dbReference>
<feature type="domain" description="Cyclic nucleotide-binding" evidence="4">
    <location>
        <begin position="18"/>
        <end position="138"/>
    </location>
</feature>
<dbReference type="Pfam" id="PF13545">
    <property type="entry name" value="HTH_Crp_2"/>
    <property type="match status" value="1"/>
</dbReference>
<dbReference type="InterPro" id="IPR000595">
    <property type="entry name" value="cNMP-bd_dom"/>
</dbReference>
<dbReference type="SMART" id="SM00100">
    <property type="entry name" value="cNMP"/>
    <property type="match status" value="1"/>
</dbReference>
<evidence type="ECO:0000256" key="2">
    <source>
        <dbReference type="ARBA" id="ARBA00023125"/>
    </source>
</evidence>
<dbReference type="InterPro" id="IPR036390">
    <property type="entry name" value="WH_DNA-bd_sf"/>
</dbReference>
<dbReference type="SUPFAM" id="SSF46785">
    <property type="entry name" value="Winged helix' DNA-binding domain"/>
    <property type="match status" value="1"/>
</dbReference>
<accession>A0A3A5KJF1</accession>
<keyword evidence="2" id="KW-0238">DNA-binding</keyword>
<comment type="caution">
    <text evidence="6">The sequence shown here is derived from an EMBL/GenBank/DDBJ whole genome shotgun (WGS) entry which is preliminary data.</text>
</comment>
<sequence length="258" mass="28986">MALNSAEVRVKQLDKIRLFRLFGQDILNELAKVAVLRRIPKNKIVTHLGDIPSHIYYIIQGKIRLSAPLSDGREFIFSDLGPGDTFDLTRLFITRRSSMNAASVVDSDLMQIEVAFMARVFDKHPDLALKVIPHLCEATHDAQERVIHSAASALSTRLASTLLRLTERRHSMATVDRARSIHISQTDLAAMVPASRAKVNRCLREWERRHLTQYDHGSLTILNRAALESVALGEIAFDRSMMHIPGARASPWHAAGRQ</sequence>
<dbReference type="Proteomes" id="UP000272706">
    <property type="component" value="Unassembled WGS sequence"/>
</dbReference>
<dbReference type="PANTHER" id="PTHR24567">
    <property type="entry name" value="CRP FAMILY TRANSCRIPTIONAL REGULATORY PROTEIN"/>
    <property type="match status" value="1"/>
</dbReference>
<dbReference type="PROSITE" id="PS50042">
    <property type="entry name" value="CNMP_BINDING_3"/>
    <property type="match status" value="1"/>
</dbReference>
<evidence type="ECO:0000259" key="4">
    <source>
        <dbReference type="PROSITE" id="PS50042"/>
    </source>
</evidence>
<reference evidence="6 7" key="1">
    <citation type="submission" date="2018-09" db="EMBL/GenBank/DDBJ databases">
        <title>Mesorhizobium carmichaelinearum sp. nov. isolated from Carmichaelinea spp. root nodules in New Zealand.</title>
        <authorList>
            <person name="De Meyer S.E."/>
        </authorList>
    </citation>
    <scope>NUCLEOTIDE SEQUENCE [LARGE SCALE GENOMIC DNA]</scope>
    <source>
        <strain evidence="6 7">ICMP19557</strain>
    </source>
</reference>
<feature type="domain" description="HTH crp-type" evidence="5">
    <location>
        <begin position="152"/>
        <end position="225"/>
    </location>
</feature>
<protein>
    <submittedName>
        <fullName evidence="6">Crp/Fnr family transcriptional regulator</fullName>
    </submittedName>
</protein>
<dbReference type="GO" id="GO:0005829">
    <property type="term" value="C:cytosol"/>
    <property type="evidence" value="ECO:0007669"/>
    <property type="project" value="TreeGrafter"/>
</dbReference>
<evidence type="ECO:0000256" key="1">
    <source>
        <dbReference type="ARBA" id="ARBA00023015"/>
    </source>
</evidence>
<dbReference type="GO" id="GO:0003677">
    <property type="term" value="F:DNA binding"/>
    <property type="evidence" value="ECO:0007669"/>
    <property type="project" value="UniProtKB-KW"/>
</dbReference>
<keyword evidence="3" id="KW-0804">Transcription</keyword>
<dbReference type="InterPro" id="IPR012318">
    <property type="entry name" value="HTH_CRP"/>
</dbReference>
<dbReference type="AlphaFoldDB" id="A0A3A5KJF1"/>
<keyword evidence="7" id="KW-1185">Reference proteome</keyword>
<dbReference type="InterPro" id="IPR018490">
    <property type="entry name" value="cNMP-bd_dom_sf"/>
</dbReference>
<dbReference type="InterPro" id="IPR036388">
    <property type="entry name" value="WH-like_DNA-bd_sf"/>
</dbReference>
<evidence type="ECO:0000313" key="7">
    <source>
        <dbReference type="Proteomes" id="UP000272706"/>
    </source>
</evidence>
<dbReference type="InterPro" id="IPR014710">
    <property type="entry name" value="RmlC-like_jellyroll"/>
</dbReference>